<sequence length="282" mass="31096">MRLLAYKIGWITLVLLVLFLAGCLGTLGQRQTRYTSSVVDYLYPKKEVVVEPSVPYLNLPLRVGVAFVPSTSRGSRAADLSETDKMALMERIAAEFRALSFVKEIELIPSAYLVREGSFTNLDQIRTMYGVDVIALLSFDQVQHTDEGLLSLSYWTIVGAYLVKGEKNDTSTMMDAAVYDIASRKMLFRAPGTSHVKGSATPVNLSEQLRIDSAEGFSLAADQLVVNLKDQLERFKEKVKQRPEEYVVKHRAGYTGGGSLGAGYALLVLGLGGWALRRGCKD</sequence>
<dbReference type="Proteomes" id="UP000182517">
    <property type="component" value="Chromosome"/>
</dbReference>
<protein>
    <submittedName>
        <fullName evidence="1">Rhombotarget lipoprotein</fullName>
    </submittedName>
</protein>
<name>A0A1L3GQA4_9BACT</name>
<dbReference type="KEGG" id="pef:A7E78_09790"/>
<proteinExistence type="predicted"/>
<keyword evidence="2" id="KW-1185">Reference proteome</keyword>
<dbReference type="STRING" id="1842532.A7E78_09790"/>
<dbReference type="AlphaFoldDB" id="A0A1L3GQA4"/>
<organism evidence="1 2">
    <name type="scientific">Syntrophotalea acetylenivorans</name>
    <dbReference type="NCBI Taxonomy" id="1842532"/>
    <lineage>
        <taxon>Bacteria</taxon>
        <taxon>Pseudomonadati</taxon>
        <taxon>Thermodesulfobacteriota</taxon>
        <taxon>Desulfuromonadia</taxon>
        <taxon>Desulfuromonadales</taxon>
        <taxon>Syntrophotaleaceae</taxon>
        <taxon>Syntrophotalea</taxon>
    </lineage>
</organism>
<accession>A0A1L3GQA4</accession>
<dbReference type="RefSeq" id="WP_072284067.1">
    <property type="nucleotide sequence ID" value="NZ_CP015519.1"/>
</dbReference>
<gene>
    <name evidence="1" type="ORF">A7E78_09790</name>
</gene>
<reference evidence="1 2" key="1">
    <citation type="journal article" date="2017" name="Genome Announc.">
        <title>Complete Genome Sequences of Two Acetylene-Fermenting Pelobacter acetylenicus Strains.</title>
        <authorList>
            <person name="Sutton J.M."/>
            <person name="Baesman S.M."/>
            <person name="Fierst J.L."/>
            <person name="Poret-Peterson A.T."/>
            <person name="Oremland R.S."/>
            <person name="Dunlap D.S."/>
            <person name="Akob D.M."/>
        </authorList>
    </citation>
    <scope>NUCLEOTIDE SEQUENCE [LARGE SCALE GENOMIC DNA]</scope>
    <source>
        <strain evidence="1 2">SFB93</strain>
    </source>
</reference>
<keyword evidence="1" id="KW-0449">Lipoprotein</keyword>
<dbReference type="InterPro" id="IPR026443">
    <property type="entry name" value="Rhombo_lipo"/>
</dbReference>
<evidence type="ECO:0000313" key="1">
    <source>
        <dbReference type="EMBL" id="APG28107.1"/>
    </source>
</evidence>
<dbReference type="PROSITE" id="PS51257">
    <property type="entry name" value="PROKAR_LIPOPROTEIN"/>
    <property type="match status" value="1"/>
</dbReference>
<dbReference type="EMBL" id="CP015519">
    <property type="protein sequence ID" value="APG28107.1"/>
    <property type="molecule type" value="Genomic_DNA"/>
</dbReference>
<dbReference type="NCBIfam" id="TIGR04179">
    <property type="entry name" value="rhombo_lipo"/>
    <property type="match status" value="1"/>
</dbReference>
<evidence type="ECO:0000313" key="2">
    <source>
        <dbReference type="Proteomes" id="UP000182517"/>
    </source>
</evidence>
<dbReference type="OrthoDB" id="191116at2"/>